<feature type="signal peptide" evidence="1">
    <location>
        <begin position="1"/>
        <end position="18"/>
    </location>
</feature>
<sequence>MKIIFSLILTLFTINSFAQTENEFPDQLNTAKTNNLVRIAGTKVYMQIPKTYQYIKELARYQKNDKLYIQVIESNAANFNKAKSGFTRQAIEAKGAKIDVIKNIKLNQFEAIFGDGPSKYPDETKVMLVLGDETFVAIVAGVCKTADKEGKAELLQILKSVYYDKDLKSDPLELANFVFDHSITNFKYAMTASGMFMYNEKGKDDANNSLADSFIIVALPKINEEKANEFANDMLWRYEKKGIRLDNKIVSKTRIGNYPAYILSTKITQNGTAGIMYQAVLIGENSGIIFMGSAYNDTGNYLSKFKKTVESIKIK</sequence>
<accession>A0A316H2J8</accession>
<reference evidence="2 3" key="1">
    <citation type="submission" date="2018-05" db="EMBL/GenBank/DDBJ databases">
        <title>Genomic Encyclopedia of Archaeal and Bacterial Type Strains, Phase II (KMG-II): from individual species to whole genera.</title>
        <authorList>
            <person name="Goeker M."/>
        </authorList>
    </citation>
    <scope>NUCLEOTIDE SEQUENCE [LARGE SCALE GENOMIC DNA]</scope>
    <source>
        <strain evidence="2 3">DSM 19975</strain>
    </source>
</reference>
<evidence type="ECO:0000313" key="2">
    <source>
        <dbReference type="EMBL" id="PWK72971.1"/>
    </source>
</evidence>
<dbReference type="EMBL" id="QGHA01000011">
    <property type="protein sequence ID" value="PWK72971.1"/>
    <property type="molecule type" value="Genomic_DNA"/>
</dbReference>
<feature type="chain" id="PRO_5016243937" evidence="1">
    <location>
        <begin position="19"/>
        <end position="315"/>
    </location>
</feature>
<comment type="caution">
    <text evidence="2">The sequence shown here is derived from an EMBL/GenBank/DDBJ whole genome shotgun (WGS) entry which is preliminary data.</text>
</comment>
<evidence type="ECO:0000313" key="3">
    <source>
        <dbReference type="Proteomes" id="UP000245678"/>
    </source>
</evidence>
<dbReference type="RefSeq" id="WP_109609658.1">
    <property type="nucleotide sequence ID" value="NZ_QGHA01000011.1"/>
</dbReference>
<protein>
    <submittedName>
        <fullName evidence="2">Uncharacterized protein</fullName>
    </submittedName>
</protein>
<dbReference type="Proteomes" id="UP000245678">
    <property type="component" value="Unassembled WGS sequence"/>
</dbReference>
<organism evidence="2 3">
    <name type="scientific">Mucilaginibacter oryzae</name>
    <dbReference type="NCBI Taxonomy" id="468058"/>
    <lineage>
        <taxon>Bacteria</taxon>
        <taxon>Pseudomonadati</taxon>
        <taxon>Bacteroidota</taxon>
        <taxon>Sphingobacteriia</taxon>
        <taxon>Sphingobacteriales</taxon>
        <taxon>Sphingobacteriaceae</taxon>
        <taxon>Mucilaginibacter</taxon>
    </lineage>
</organism>
<dbReference type="AlphaFoldDB" id="A0A316H2J8"/>
<keyword evidence="3" id="KW-1185">Reference proteome</keyword>
<evidence type="ECO:0000256" key="1">
    <source>
        <dbReference type="SAM" id="SignalP"/>
    </source>
</evidence>
<name>A0A316H2J8_9SPHI</name>
<proteinExistence type="predicted"/>
<gene>
    <name evidence="2" type="ORF">LX99_04302</name>
</gene>
<keyword evidence="1" id="KW-0732">Signal</keyword>